<sequence>MIRIVAVSTLKPGVLQDYLQAVAELIEKSNQEEGCISYQIYQDKNDETKVAMLEEWKDEEAIELHNNSEHFTRICPQLSKYCVGDSVVTFYKEI</sequence>
<evidence type="ECO:0000313" key="3">
    <source>
        <dbReference type="Proteomes" id="UP000284751"/>
    </source>
</evidence>
<reference evidence="2 3" key="1">
    <citation type="submission" date="2018-08" db="EMBL/GenBank/DDBJ databases">
        <title>A genome reference for cultivated species of the human gut microbiota.</title>
        <authorList>
            <person name="Zou Y."/>
            <person name="Xue W."/>
            <person name="Luo G."/>
        </authorList>
    </citation>
    <scope>NUCLEOTIDE SEQUENCE [LARGE SCALE GENOMIC DNA]</scope>
    <source>
        <strain evidence="2 3">AF28-26</strain>
    </source>
</reference>
<dbReference type="EMBL" id="QRTC01000005">
    <property type="protein sequence ID" value="RGQ43687.1"/>
    <property type="molecule type" value="Genomic_DNA"/>
</dbReference>
<dbReference type="PANTHER" id="PTHR33336">
    <property type="entry name" value="QUINOL MONOOXYGENASE YGIN-RELATED"/>
    <property type="match status" value="1"/>
</dbReference>
<organism evidence="2 3">
    <name type="scientific">[Clostridium] leptum</name>
    <dbReference type="NCBI Taxonomy" id="1535"/>
    <lineage>
        <taxon>Bacteria</taxon>
        <taxon>Bacillati</taxon>
        <taxon>Bacillota</taxon>
        <taxon>Clostridia</taxon>
        <taxon>Eubacteriales</taxon>
        <taxon>Oscillospiraceae</taxon>
        <taxon>Oscillospiraceae incertae sedis</taxon>
    </lineage>
</organism>
<comment type="caution">
    <text evidence="2">The sequence shown here is derived from an EMBL/GenBank/DDBJ whole genome shotgun (WGS) entry which is preliminary data.</text>
</comment>
<evidence type="ECO:0000313" key="2">
    <source>
        <dbReference type="EMBL" id="RGQ43687.1"/>
    </source>
</evidence>
<dbReference type="AlphaFoldDB" id="A0A412AZY5"/>
<dbReference type="Gene3D" id="3.30.70.100">
    <property type="match status" value="1"/>
</dbReference>
<dbReference type="Proteomes" id="UP000284751">
    <property type="component" value="Unassembled WGS sequence"/>
</dbReference>
<gene>
    <name evidence="2" type="ORF">DWY99_02535</name>
</gene>
<dbReference type="InterPro" id="IPR050744">
    <property type="entry name" value="AI-2_Isomerase_LsrG"/>
</dbReference>
<dbReference type="GO" id="GO:0004497">
    <property type="term" value="F:monooxygenase activity"/>
    <property type="evidence" value="ECO:0007669"/>
    <property type="project" value="UniProtKB-KW"/>
</dbReference>
<keyword evidence="2" id="KW-0503">Monooxygenase</keyword>
<protein>
    <submittedName>
        <fullName evidence="2">Antibiotic biosynthesis monooxygenase</fullName>
    </submittedName>
</protein>
<proteinExistence type="predicted"/>
<dbReference type="PROSITE" id="PS51725">
    <property type="entry name" value="ABM"/>
    <property type="match status" value="1"/>
</dbReference>
<accession>A0A412AZY5</accession>
<dbReference type="InterPro" id="IPR007138">
    <property type="entry name" value="ABM_dom"/>
</dbReference>
<feature type="domain" description="ABM" evidence="1">
    <location>
        <begin position="2"/>
        <end position="91"/>
    </location>
</feature>
<dbReference type="Pfam" id="PF03992">
    <property type="entry name" value="ABM"/>
    <property type="match status" value="1"/>
</dbReference>
<dbReference type="SUPFAM" id="SSF54909">
    <property type="entry name" value="Dimeric alpha+beta barrel"/>
    <property type="match status" value="1"/>
</dbReference>
<name>A0A412AZY5_9FIRM</name>
<dbReference type="PANTHER" id="PTHR33336:SF15">
    <property type="entry name" value="ABM DOMAIN-CONTAINING PROTEIN"/>
    <property type="match status" value="1"/>
</dbReference>
<dbReference type="InterPro" id="IPR011008">
    <property type="entry name" value="Dimeric_a/b-barrel"/>
</dbReference>
<evidence type="ECO:0000259" key="1">
    <source>
        <dbReference type="PROSITE" id="PS51725"/>
    </source>
</evidence>
<keyword evidence="2" id="KW-0560">Oxidoreductase</keyword>